<keyword evidence="2" id="KW-1185">Reference proteome</keyword>
<dbReference type="Proteomes" id="UP000265703">
    <property type="component" value="Unassembled WGS sequence"/>
</dbReference>
<dbReference type="OrthoDB" id="2441667at2759"/>
<name>A0A397S0Z6_9GLOM</name>
<comment type="caution">
    <text evidence="1">The sequence shown here is derived from an EMBL/GenBank/DDBJ whole genome shotgun (WGS) entry which is preliminary data.</text>
</comment>
<evidence type="ECO:0000313" key="1">
    <source>
        <dbReference type="EMBL" id="RIA79598.1"/>
    </source>
</evidence>
<accession>A0A397S0Z6</accession>
<proteinExistence type="predicted"/>
<dbReference type="AlphaFoldDB" id="A0A397S0Z6"/>
<organism evidence="1 2">
    <name type="scientific">Glomus cerebriforme</name>
    <dbReference type="NCBI Taxonomy" id="658196"/>
    <lineage>
        <taxon>Eukaryota</taxon>
        <taxon>Fungi</taxon>
        <taxon>Fungi incertae sedis</taxon>
        <taxon>Mucoromycota</taxon>
        <taxon>Glomeromycotina</taxon>
        <taxon>Glomeromycetes</taxon>
        <taxon>Glomerales</taxon>
        <taxon>Glomeraceae</taxon>
        <taxon>Glomus</taxon>
    </lineage>
</organism>
<sequence>MENTENQIPSTDILNSNEEIRWALKENQKFGKKGGGKRITENLDKSDRYSTQEMWNELTKLVEKDSLEENDILKVSTIQNWIARYAAQHKQNMAQRVRQFVNHRNE</sequence>
<reference evidence="1 2" key="1">
    <citation type="submission" date="2018-06" db="EMBL/GenBank/DDBJ databases">
        <title>Comparative genomics reveals the genomic features of Rhizophagus irregularis, R. cerebriforme, R. diaphanum and Gigaspora rosea, and their symbiotic lifestyle signature.</title>
        <authorList>
            <person name="Morin E."/>
            <person name="San Clemente H."/>
            <person name="Chen E.C.H."/>
            <person name="De La Providencia I."/>
            <person name="Hainaut M."/>
            <person name="Kuo A."/>
            <person name="Kohler A."/>
            <person name="Murat C."/>
            <person name="Tang N."/>
            <person name="Roy S."/>
            <person name="Loubradou J."/>
            <person name="Henrissat B."/>
            <person name="Grigoriev I.V."/>
            <person name="Corradi N."/>
            <person name="Roux C."/>
            <person name="Martin F.M."/>
        </authorList>
    </citation>
    <scope>NUCLEOTIDE SEQUENCE [LARGE SCALE GENOMIC DNA]</scope>
    <source>
        <strain evidence="1 2">DAOM 227022</strain>
    </source>
</reference>
<gene>
    <name evidence="1" type="ORF">C1645_840308</name>
</gene>
<dbReference type="EMBL" id="QKYT01001220">
    <property type="protein sequence ID" value="RIA79598.1"/>
    <property type="molecule type" value="Genomic_DNA"/>
</dbReference>
<evidence type="ECO:0000313" key="2">
    <source>
        <dbReference type="Proteomes" id="UP000265703"/>
    </source>
</evidence>
<protein>
    <submittedName>
        <fullName evidence="1">Uncharacterized protein</fullName>
    </submittedName>
</protein>